<sequence length="323" mass="35742">MSKFKISDNIKNLGTENAFVVLARSAELERQGHDVINLGIGQPDYKTADHIVQAAIKALKDGHHGYTPGNGILELREAVVENIIERHSVEISPEQVVIVPGGKVTMWHCILMFGGKGKEILYPNPGFPIYESAINFSGAKAIPIPLLENRGFSFDPDELIELVNEKTSLIIINSPANPTGGLINRNTLTKLVEKLQKYPNLSILSDEIYSQILYENEFYSMLNFKSIRDRLIILDGWSKTYAMTGWRIGYGIWPTSLVDKATRLNVNSISCTNAATQFAAIAALKGPQNDVYEMVRGFNVRRNLIVKNTNLIPGLSCAKPEGA</sequence>
<evidence type="ECO:0000313" key="7">
    <source>
        <dbReference type="EMBL" id="SVC62735.1"/>
    </source>
</evidence>
<dbReference type="SUPFAM" id="SSF53383">
    <property type="entry name" value="PLP-dependent transferases"/>
    <property type="match status" value="1"/>
</dbReference>
<dbReference type="GO" id="GO:0030170">
    <property type="term" value="F:pyridoxal phosphate binding"/>
    <property type="evidence" value="ECO:0007669"/>
    <property type="project" value="InterPro"/>
</dbReference>
<keyword evidence="3" id="KW-0032">Aminotransferase</keyword>
<feature type="domain" description="Aminotransferase class I/classII large" evidence="6">
    <location>
        <begin position="34"/>
        <end position="322"/>
    </location>
</feature>
<accession>A0A382NQW4</accession>
<dbReference type="Gene3D" id="3.40.640.10">
    <property type="entry name" value="Type I PLP-dependent aspartate aminotransferase-like (Major domain)"/>
    <property type="match status" value="1"/>
</dbReference>
<evidence type="ECO:0000256" key="1">
    <source>
        <dbReference type="ARBA" id="ARBA00001933"/>
    </source>
</evidence>
<dbReference type="GO" id="GO:0006520">
    <property type="term" value="P:amino acid metabolic process"/>
    <property type="evidence" value="ECO:0007669"/>
    <property type="project" value="InterPro"/>
</dbReference>
<dbReference type="InterPro" id="IPR015421">
    <property type="entry name" value="PyrdxlP-dep_Trfase_major"/>
</dbReference>
<dbReference type="PANTHER" id="PTHR46383:SF1">
    <property type="entry name" value="ASPARTATE AMINOTRANSFERASE"/>
    <property type="match status" value="1"/>
</dbReference>
<dbReference type="PANTHER" id="PTHR46383">
    <property type="entry name" value="ASPARTATE AMINOTRANSFERASE"/>
    <property type="match status" value="1"/>
</dbReference>
<organism evidence="7">
    <name type="scientific">marine metagenome</name>
    <dbReference type="NCBI Taxonomy" id="408172"/>
    <lineage>
        <taxon>unclassified sequences</taxon>
        <taxon>metagenomes</taxon>
        <taxon>ecological metagenomes</taxon>
    </lineage>
</organism>
<dbReference type="GO" id="GO:0008483">
    <property type="term" value="F:transaminase activity"/>
    <property type="evidence" value="ECO:0007669"/>
    <property type="project" value="UniProtKB-KW"/>
</dbReference>
<evidence type="ECO:0000256" key="5">
    <source>
        <dbReference type="ARBA" id="ARBA00022898"/>
    </source>
</evidence>
<evidence type="ECO:0000259" key="6">
    <source>
        <dbReference type="Pfam" id="PF00155"/>
    </source>
</evidence>
<dbReference type="InterPro" id="IPR015424">
    <property type="entry name" value="PyrdxlP-dep_Trfase"/>
</dbReference>
<keyword evidence="5" id="KW-0663">Pyridoxal phosphate</keyword>
<dbReference type="InterPro" id="IPR004839">
    <property type="entry name" value="Aminotransferase_I/II_large"/>
</dbReference>
<evidence type="ECO:0000256" key="3">
    <source>
        <dbReference type="ARBA" id="ARBA00022576"/>
    </source>
</evidence>
<evidence type="ECO:0000256" key="4">
    <source>
        <dbReference type="ARBA" id="ARBA00022679"/>
    </source>
</evidence>
<dbReference type="CDD" id="cd00609">
    <property type="entry name" value="AAT_like"/>
    <property type="match status" value="1"/>
</dbReference>
<gene>
    <name evidence="7" type="ORF">METZ01_LOCUS315589</name>
</gene>
<comment type="cofactor">
    <cofactor evidence="1">
        <name>pyridoxal 5'-phosphate</name>
        <dbReference type="ChEBI" id="CHEBI:597326"/>
    </cofactor>
</comment>
<protein>
    <recommendedName>
        <fullName evidence="6">Aminotransferase class I/classII large domain-containing protein</fullName>
    </recommendedName>
</protein>
<proteinExistence type="inferred from homology"/>
<dbReference type="EMBL" id="UINC01101711">
    <property type="protein sequence ID" value="SVC62735.1"/>
    <property type="molecule type" value="Genomic_DNA"/>
</dbReference>
<dbReference type="InterPro" id="IPR050596">
    <property type="entry name" value="AspAT/PAT-like"/>
</dbReference>
<evidence type="ECO:0000256" key="2">
    <source>
        <dbReference type="ARBA" id="ARBA00007441"/>
    </source>
</evidence>
<name>A0A382NQW4_9ZZZZ</name>
<dbReference type="Pfam" id="PF00155">
    <property type="entry name" value="Aminotran_1_2"/>
    <property type="match status" value="1"/>
</dbReference>
<keyword evidence="4" id="KW-0808">Transferase</keyword>
<feature type="non-terminal residue" evidence="7">
    <location>
        <position position="323"/>
    </location>
</feature>
<comment type="similarity">
    <text evidence="2">Belongs to the class-I pyridoxal-phosphate-dependent aminotransferase family.</text>
</comment>
<dbReference type="Gene3D" id="3.90.1150.10">
    <property type="entry name" value="Aspartate Aminotransferase, domain 1"/>
    <property type="match status" value="1"/>
</dbReference>
<reference evidence="7" key="1">
    <citation type="submission" date="2018-05" db="EMBL/GenBank/DDBJ databases">
        <authorList>
            <person name="Lanie J.A."/>
            <person name="Ng W.-L."/>
            <person name="Kazmierczak K.M."/>
            <person name="Andrzejewski T.M."/>
            <person name="Davidsen T.M."/>
            <person name="Wayne K.J."/>
            <person name="Tettelin H."/>
            <person name="Glass J.I."/>
            <person name="Rusch D."/>
            <person name="Podicherti R."/>
            <person name="Tsui H.-C.T."/>
            <person name="Winkler M.E."/>
        </authorList>
    </citation>
    <scope>NUCLEOTIDE SEQUENCE</scope>
</reference>
<dbReference type="InterPro" id="IPR015422">
    <property type="entry name" value="PyrdxlP-dep_Trfase_small"/>
</dbReference>
<dbReference type="AlphaFoldDB" id="A0A382NQW4"/>